<dbReference type="OrthoDB" id="824130at2"/>
<evidence type="ECO:0000313" key="5">
    <source>
        <dbReference type="Proteomes" id="UP000002945"/>
    </source>
</evidence>
<keyword evidence="2" id="KW-0964">Secreted</keyword>
<organism evidence="4 5">
    <name type="scientific">Kordia algicida OT-1</name>
    <dbReference type="NCBI Taxonomy" id="391587"/>
    <lineage>
        <taxon>Bacteria</taxon>
        <taxon>Pseudomonadati</taxon>
        <taxon>Bacteroidota</taxon>
        <taxon>Flavobacteriia</taxon>
        <taxon>Flavobacteriales</taxon>
        <taxon>Flavobacteriaceae</taxon>
        <taxon>Kordia</taxon>
    </lineage>
</organism>
<evidence type="ECO:0000256" key="1">
    <source>
        <dbReference type="ARBA" id="ARBA00004613"/>
    </source>
</evidence>
<dbReference type="AlphaFoldDB" id="A9EDP5"/>
<keyword evidence="3" id="KW-0732">Signal</keyword>
<gene>
    <name evidence="4" type="ORF">KAOT1_00905</name>
</gene>
<dbReference type="HOGENOM" id="CLU_1109854_0_0_10"/>
<evidence type="ECO:0000256" key="2">
    <source>
        <dbReference type="ARBA" id="ARBA00022525"/>
    </source>
</evidence>
<feature type="chain" id="PRO_5002738148" evidence="3">
    <location>
        <begin position="19"/>
        <end position="261"/>
    </location>
</feature>
<reference evidence="4 5" key="1">
    <citation type="journal article" date="2011" name="J. Bacteriol.">
        <title>Genome sequence of the algicidal bacterium Kordia algicida OT-1.</title>
        <authorList>
            <person name="Lee H.S."/>
            <person name="Kang S.G."/>
            <person name="Kwon K.K."/>
            <person name="Lee J.H."/>
            <person name="Kim S.J."/>
        </authorList>
    </citation>
    <scope>NUCLEOTIDE SEQUENCE [LARGE SCALE GENOMIC DNA]</scope>
    <source>
        <strain evidence="4 5">OT-1</strain>
    </source>
</reference>
<comment type="subcellular location">
    <subcellularLocation>
        <location evidence="1">Secreted</location>
    </subcellularLocation>
</comment>
<accession>A9EDP5</accession>
<dbReference type="eggNOG" id="ENOG502Z9EV">
    <property type="taxonomic scope" value="Bacteria"/>
</dbReference>
<dbReference type="Pfam" id="PF00965">
    <property type="entry name" value="TIMP"/>
    <property type="match status" value="1"/>
</dbReference>
<protein>
    <submittedName>
        <fullName evidence="4">Uncharacterized protein</fullName>
    </submittedName>
</protein>
<sequence length="261" mass="29944">MKKLMQLIFLVSSFYATACSCDPPSITEKYVQSDFVANVTIVKIYPNEKNKELYRADIKINKLYKGDQLKSIYVAGNNGGIGSSCSIFIPAKTKLIAYARKNADGKYTIGMCSGLLYIDYSGSYRKKTRKNARQMKNQRRELTILELFKKKNIQYTSKIQFREKAVLHKKLAQFKGLSLKKSYAFFELTFTEHLAVKDVKLIAGFDDPIDNQLIDILKEGSWSSFSNGVKDKVPENSTLLFGIYYYEAENEYASFLSRFYH</sequence>
<dbReference type="Gene3D" id="2.40.50.120">
    <property type="match status" value="1"/>
</dbReference>
<proteinExistence type="predicted"/>
<evidence type="ECO:0000256" key="3">
    <source>
        <dbReference type="SAM" id="SignalP"/>
    </source>
</evidence>
<dbReference type="Proteomes" id="UP000002945">
    <property type="component" value="Unassembled WGS sequence"/>
</dbReference>
<dbReference type="GO" id="GO:0008191">
    <property type="term" value="F:metalloendopeptidase inhibitor activity"/>
    <property type="evidence" value="ECO:0007669"/>
    <property type="project" value="InterPro"/>
</dbReference>
<dbReference type="SUPFAM" id="SSF50242">
    <property type="entry name" value="TIMP-like"/>
    <property type="match status" value="1"/>
</dbReference>
<dbReference type="PROSITE" id="PS51257">
    <property type="entry name" value="PROKAR_LIPOPROTEIN"/>
    <property type="match status" value="1"/>
</dbReference>
<dbReference type="InterPro" id="IPR008993">
    <property type="entry name" value="TIMP-like_OB-fold"/>
</dbReference>
<comment type="caution">
    <text evidence="4">The sequence shown here is derived from an EMBL/GenBank/DDBJ whole genome shotgun (WGS) entry which is preliminary data.</text>
</comment>
<keyword evidence="5" id="KW-1185">Reference proteome</keyword>
<name>A9EDP5_9FLAO</name>
<dbReference type="GO" id="GO:0005576">
    <property type="term" value="C:extracellular region"/>
    <property type="evidence" value="ECO:0007669"/>
    <property type="project" value="UniProtKB-SubCell"/>
</dbReference>
<dbReference type="InterPro" id="IPR001820">
    <property type="entry name" value="TIMP"/>
</dbReference>
<feature type="signal peptide" evidence="3">
    <location>
        <begin position="1"/>
        <end position="18"/>
    </location>
</feature>
<dbReference type="EMBL" id="ABIB01000024">
    <property type="protein sequence ID" value="EDP94205.1"/>
    <property type="molecule type" value="Genomic_DNA"/>
</dbReference>
<evidence type="ECO:0000313" key="4">
    <source>
        <dbReference type="EMBL" id="EDP94205.1"/>
    </source>
</evidence>
<dbReference type="STRING" id="391587.KAOT1_00905"/>